<keyword evidence="1" id="KW-1133">Transmembrane helix</keyword>
<evidence type="ECO:0000313" key="3">
    <source>
        <dbReference type="Proteomes" id="UP000663207"/>
    </source>
</evidence>
<feature type="transmembrane region" description="Helical" evidence="1">
    <location>
        <begin position="27"/>
        <end position="48"/>
    </location>
</feature>
<evidence type="ECO:0000256" key="1">
    <source>
        <dbReference type="SAM" id="Phobius"/>
    </source>
</evidence>
<dbReference type="RefSeq" id="WP_207381384.1">
    <property type="nucleotide sequence ID" value="NZ_CP071502.1"/>
</dbReference>
<sequence>MNDKKIEFLYQSISDTQNTIRAIDVKLGFLFIAVFLPVVAIPKVYEVYQQIKTVWIYCALSYALLIVWVLSLFFLYKALVSIRNPTSIIENISGCDNCAFYNGDLFSFSIIDLFMNFPIIANKSIEQKRLLLPSSYDDIIFSLVRESMKITYIRDLKIKRSTWCMRCTFLFISLGTLIWSLSVFKVWL</sequence>
<proteinExistence type="predicted"/>
<feature type="transmembrane region" description="Helical" evidence="1">
    <location>
        <begin position="54"/>
        <end position="76"/>
    </location>
</feature>
<feature type="transmembrane region" description="Helical" evidence="1">
    <location>
        <begin position="163"/>
        <end position="184"/>
    </location>
</feature>
<dbReference type="Proteomes" id="UP000663207">
    <property type="component" value="Chromosome"/>
</dbReference>
<keyword evidence="1" id="KW-0472">Membrane</keyword>
<keyword evidence="1" id="KW-0812">Transmembrane</keyword>
<gene>
    <name evidence="2" type="ORF">JYB85_05455</name>
</gene>
<evidence type="ECO:0000313" key="2">
    <source>
        <dbReference type="EMBL" id="QSX38274.1"/>
    </source>
</evidence>
<name>A0ABX7R3H3_9GAMM</name>
<keyword evidence="3" id="KW-1185">Reference proteome</keyword>
<dbReference type="EMBL" id="CP071502">
    <property type="protein sequence ID" value="QSX38274.1"/>
    <property type="molecule type" value="Genomic_DNA"/>
</dbReference>
<organism evidence="2 3">
    <name type="scientific">Shewanella sedimentimangrovi</name>
    <dbReference type="NCBI Taxonomy" id="2814293"/>
    <lineage>
        <taxon>Bacteria</taxon>
        <taxon>Pseudomonadati</taxon>
        <taxon>Pseudomonadota</taxon>
        <taxon>Gammaproteobacteria</taxon>
        <taxon>Alteromonadales</taxon>
        <taxon>Shewanellaceae</taxon>
        <taxon>Shewanella</taxon>
    </lineage>
</organism>
<accession>A0ABX7R3H3</accession>
<reference evidence="2 3" key="1">
    <citation type="submission" date="2021-03" db="EMBL/GenBank/DDBJ databases">
        <title>Novel species identification of genus Shewanella.</title>
        <authorList>
            <person name="Liu G."/>
            <person name="Zhang Q."/>
        </authorList>
    </citation>
    <scope>NUCLEOTIDE SEQUENCE [LARGE SCALE GENOMIC DNA]</scope>
    <source>
        <strain evidence="2 3">FJAT-52962</strain>
    </source>
</reference>
<protein>
    <submittedName>
        <fullName evidence="2">Uncharacterized protein</fullName>
    </submittedName>
</protein>